<comment type="function">
    <text evidence="4">Methyltransferase required for the conversion of demethylmenaquinol (DMKH2) to menaquinol (MKH2).</text>
</comment>
<dbReference type="Proteomes" id="UP000078368">
    <property type="component" value="Unassembled WGS sequence"/>
</dbReference>
<feature type="binding site" evidence="4">
    <location>
        <position position="82"/>
    </location>
    <ligand>
        <name>S-adenosyl-L-methionine</name>
        <dbReference type="ChEBI" id="CHEBI:59789"/>
    </ligand>
</feature>
<comment type="similarity">
    <text evidence="4">Belongs to the class I-like SAM-binding methyltransferase superfamily. MenG/UbiE family.</text>
</comment>
<dbReference type="Pfam" id="PF01209">
    <property type="entry name" value="Ubie_methyltran"/>
    <property type="match status" value="1"/>
</dbReference>
<dbReference type="AlphaFoldDB" id="A0A179B5P3"/>
<comment type="caution">
    <text evidence="5">The sequence shown here is derived from an EMBL/GenBank/DDBJ whole genome shotgun (WGS) entry which is preliminary data.</text>
</comment>
<dbReference type="SUPFAM" id="SSF53335">
    <property type="entry name" value="S-adenosyl-L-methionine-dependent methyltransferases"/>
    <property type="match status" value="1"/>
</dbReference>
<organism evidence="5 6">
    <name type="scientific">Peptidiphaga gingivicola</name>
    <dbReference type="NCBI Taxonomy" id="2741497"/>
    <lineage>
        <taxon>Bacteria</taxon>
        <taxon>Bacillati</taxon>
        <taxon>Actinomycetota</taxon>
        <taxon>Actinomycetes</taxon>
        <taxon>Actinomycetales</taxon>
        <taxon>Actinomycetaceae</taxon>
        <taxon>Peptidiphaga</taxon>
    </lineage>
</organism>
<dbReference type="PANTHER" id="PTHR43591:SF24">
    <property type="entry name" value="2-METHOXY-6-POLYPRENYL-1,4-BENZOQUINOL METHYLASE, MITOCHONDRIAL"/>
    <property type="match status" value="1"/>
</dbReference>
<evidence type="ECO:0000256" key="1">
    <source>
        <dbReference type="ARBA" id="ARBA00022603"/>
    </source>
</evidence>
<dbReference type="GO" id="GO:0009234">
    <property type="term" value="P:menaquinone biosynthetic process"/>
    <property type="evidence" value="ECO:0007669"/>
    <property type="project" value="UniProtKB-UniRule"/>
</dbReference>
<dbReference type="PROSITE" id="PS51608">
    <property type="entry name" value="SAM_MT_UBIE"/>
    <property type="match status" value="1"/>
</dbReference>
<dbReference type="InterPro" id="IPR004033">
    <property type="entry name" value="UbiE/COQ5_MeTrFase"/>
</dbReference>
<keyword evidence="3 4" id="KW-0949">S-adenosyl-L-methionine</keyword>
<feature type="binding site" evidence="4">
    <location>
        <position position="64"/>
    </location>
    <ligand>
        <name>S-adenosyl-L-methionine</name>
        <dbReference type="ChEBI" id="CHEBI:59789"/>
    </ligand>
</feature>
<dbReference type="STRING" id="1823756.A4H34_00100"/>
<keyword evidence="4" id="KW-0474">Menaquinone biosynthesis</keyword>
<evidence type="ECO:0000313" key="6">
    <source>
        <dbReference type="Proteomes" id="UP000078368"/>
    </source>
</evidence>
<dbReference type="HAMAP" id="MF_01813">
    <property type="entry name" value="MenG_UbiE_methyltr"/>
    <property type="match status" value="1"/>
</dbReference>
<gene>
    <name evidence="4" type="primary">menG</name>
    <name evidence="5" type="ORF">A4H34_00100</name>
</gene>
<proteinExistence type="inferred from homology"/>
<dbReference type="CDD" id="cd02440">
    <property type="entry name" value="AdoMet_MTases"/>
    <property type="match status" value="1"/>
</dbReference>
<evidence type="ECO:0000256" key="3">
    <source>
        <dbReference type="ARBA" id="ARBA00022691"/>
    </source>
</evidence>
<dbReference type="NCBIfam" id="TIGR01934">
    <property type="entry name" value="MenG_MenH_UbiE"/>
    <property type="match status" value="1"/>
</dbReference>
<evidence type="ECO:0000256" key="4">
    <source>
        <dbReference type="HAMAP-Rule" id="MF_01813"/>
    </source>
</evidence>
<evidence type="ECO:0000313" key="5">
    <source>
        <dbReference type="EMBL" id="OAP87008.1"/>
    </source>
</evidence>
<dbReference type="RefSeq" id="WP_064231612.1">
    <property type="nucleotide sequence ID" value="NZ_LVZK01000001.1"/>
</dbReference>
<dbReference type="GO" id="GO:0043770">
    <property type="term" value="F:demethylmenaquinone methyltransferase activity"/>
    <property type="evidence" value="ECO:0007669"/>
    <property type="project" value="UniProtKB-UniRule"/>
</dbReference>
<comment type="catalytic activity">
    <reaction evidence="4">
        <text>a 2-demethylmenaquinol + S-adenosyl-L-methionine = a menaquinol + S-adenosyl-L-homocysteine + H(+)</text>
        <dbReference type="Rhea" id="RHEA:42640"/>
        <dbReference type="Rhea" id="RHEA-COMP:9539"/>
        <dbReference type="Rhea" id="RHEA-COMP:9563"/>
        <dbReference type="ChEBI" id="CHEBI:15378"/>
        <dbReference type="ChEBI" id="CHEBI:18151"/>
        <dbReference type="ChEBI" id="CHEBI:55437"/>
        <dbReference type="ChEBI" id="CHEBI:57856"/>
        <dbReference type="ChEBI" id="CHEBI:59789"/>
        <dbReference type="EC" id="2.1.1.163"/>
    </reaction>
</comment>
<dbReference type="UniPathway" id="UPA00079">
    <property type="reaction ID" value="UER00169"/>
</dbReference>
<accession>A0A179B5P3</accession>
<comment type="pathway">
    <text evidence="4">Quinol/quinone metabolism; menaquinone biosynthesis; menaquinol from 1,4-dihydroxy-2-naphthoate: step 2/2.</text>
</comment>
<protein>
    <recommendedName>
        <fullName evidence="4">Demethylmenaquinone methyltransferase</fullName>
        <ecNumber evidence="4">2.1.1.163</ecNumber>
    </recommendedName>
</protein>
<keyword evidence="1 4" id="KW-0489">Methyltransferase</keyword>
<dbReference type="InterPro" id="IPR029063">
    <property type="entry name" value="SAM-dependent_MTases_sf"/>
</dbReference>
<evidence type="ECO:0000256" key="2">
    <source>
        <dbReference type="ARBA" id="ARBA00022679"/>
    </source>
</evidence>
<name>A0A179B5P3_9ACTO</name>
<feature type="binding site" evidence="4">
    <location>
        <position position="121"/>
    </location>
    <ligand>
        <name>S-adenosyl-L-methionine</name>
        <dbReference type="ChEBI" id="CHEBI:59789"/>
    </ligand>
</feature>
<reference evidence="5 6" key="1">
    <citation type="submission" date="2016-04" db="EMBL/GenBank/DDBJ databases">
        <title>Peptidophaga gingivicola gen. nov., sp. nov., isolated from human subgingival plaque.</title>
        <authorList>
            <person name="Beall C.J."/>
            <person name="Mokrzan E.M."/>
            <person name="Griffen A.L."/>
            <person name="Leys E.J."/>
        </authorList>
    </citation>
    <scope>NUCLEOTIDE SEQUENCE [LARGE SCALE GENOMIC DNA]</scope>
    <source>
        <strain evidence="5 6">BA112</strain>
    </source>
</reference>
<dbReference type="PANTHER" id="PTHR43591">
    <property type="entry name" value="METHYLTRANSFERASE"/>
    <property type="match status" value="1"/>
</dbReference>
<dbReference type="EC" id="2.1.1.163" evidence="4"/>
<keyword evidence="6" id="KW-1185">Reference proteome</keyword>
<dbReference type="NCBIfam" id="NF001241">
    <property type="entry name" value="PRK00216.1-2"/>
    <property type="match status" value="1"/>
</dbReference>
<dbReference type="GO" id="GO:0032259">
    <property type="term" value="P:methylation"/>
    <property type="evidence" value="ECO:0007669"/>
    <property type="project" value="UniProtKB-KW"/>
</dbReference>
<keyword evidence="2 4" id="KW-0808">Transferase</keyword>
<dbReference type="OrthoDB" id="9808140at2"/>
<dbReference type="Gene3D" id="3.40.50.150">
    <property type="entry name" value="Vaccinia Virus protein VP39"/>
    <property type="match status" value="1"/>
</dbReference>
<sequence>MANRRASLKKKPGEVSRMFDEVASRYDLMNDVASLGQVRVWRAAVAAAVAAGPGDRILDLAAGTATSTASYAENGASALACDFSLGMLSEARSRRPEIPCVAGDAMRLPFADGAFDVVTMSYGLRNVNDPRKALKEMLRVAKPGGRLAIAEFSTPVWGPMRRLYSFYLGSVVPALSEAFSSDESAYDYLGESILAWPDQADLARMIQDAGWRSVAYRNLTGGIVAIHRAVRPM</sequence>
<dbReference type="EMBL" id="LVZK01000001">
    <property type="protein sequence ID" value="OAP87008.1"/>
    <property type="molecule type" value="Genomic_DNA"/>
</dbReference>
<feature type="binding site" evidence="4">
    <location>
        <begin position="104"/>
        <end position="105"/>
    </location>
    <ligand>
        <name>S-adenosyl-L-methionine</name>
        <dbReference type="ChEBI" id="CHEBI:59789"/>
    </ligand>
</feature>